<dbReference type="SUPFAM" id="SSF52540">
    <property type="entry name" value="P-loop containing nucleoside triphosphate hydrolases"/>
    <property type="match status" value="2"/>
</dbReference>
<dbReference type="FunFam" id="3.40.50.300:FF:000411">
    <property type="entry name" value="dynein heavy chain 17, axonemal"/>
    <property type="match status" value="1"/>
</dbReference>
<evidence type="ECO:0000259" key="19">
    <source>
        <dbReference type="Pfam" id="PF17852"/>
    </source>
</evidence>
<dbReference type="FunFam" id="1.20.920.20:FF:000003">
    <property type="entry name" value="Dynein axonemal heavy chain 17"/>
    <property type="match status" value="1"/>
</dbReference>
<feature type="domain" description="Dynein heavy chain AAA module D4" evidence="17">
    <location>
        <begin position="480"/>
        <end position="739"/>
    </location>
</feature>
<dbReference type="Gene3D" id="3.40.50.300">
    <property type="entry name" value="P-loop containing nucleotide triphosphate hydrolases"/>
    <property type="match status" value="3"/>
</dbReference>
<keyword evidence="8" id="KW-0243">Dynein</keyword>
<keyword evidence="12" id="KW-0206">Cytoskeleton</keyword>
<dbReference type="Proteomes" id="UP001152799">
    <property type="component" value="Chromosome 14"/>
</dbReference>
<feature type="coiled-coil region" evidence="14">
    <location>
        <begin position="974"/>
        <end position="1015"/>
    </location>
</feature>
<dbReference type="Pfam" id="PF18198">
    <property type="entry name" value="AAA_lid_11"/>
    <property type="match status" value="1"/>
</dbReference>
<dbReference type="PANTHER" id="PTHR45703:SF8">
    <property type="entry name" value="DYNEINS HEAVY CHAIN"/>
    <property type="match status" value="1"/>
</dbReference>
<evidence type="ECO:0000256" key="1">
    <source>
        <dbReference type="ARBA" id="ARBA00004430"/>
    </source>
</evidence>
<comment type="similarity">
    <text evidence="2">Belongs to the dynein heavy chain family.</text>
</comment>
<dbReference type="Pfam" id="PF17857">
    <property type="entry name" value="AAA_lid_1"/>
    <property type="match status" value="1"/>
</dbReference>
<dbReference type="InterPro" id="IPR027417">
    <property type="entry name" value="P-loop_NTPase"/>
</dbReference>
<dbReference type="Pfam" id="PF12781">
    <property type="entry name" value="AAA_9"/>
    <property type="match status" value="1"/>
</dbReference>
<keyword evidence="4" id="KW-0493">Microtubule</keyword>
<evidence type="ECO:0000313" key="23">
    <source>
        <dbReference type="EMBL" id="CAG9763657.1"/>
    </source>
</evidence>
<dbReference type="FunFam" id="3.40.50.300:FF:000049">
    <property type="entry name" value="Dynein, axonemal, heavy chain 5"/>
    <property type="match status" value="1"/>
</dbReference>
<evidence type="ECO:0000256" key="6">
    <source>
        <dbReference type="ARBA" id="ARBA00022741"/>
    </source>
</evidence>
<dbReference type="Gene3D" id="1.20.920.20">
    <property type="match status" value="1"/>
</dbReference>
<dbReference type="Gene3D" id="1.20.1270.280">
    <property type="match status" value="1"/>
</dbReference>
<dbReference type="FunFam" id="1.10.472.130:FF:000001">
    <property type="entry name" value="Dynein, axonemal, heavy chain 9"/>
    <property type="match status" value="1"/>
</dbReference>
<dbReference type="Pfam" id="PF12775">
    <property type="entry name" value="AAA_7"/>
    <property type="match status" value="1"/>
</dbReference>
<proteinExistence type="inferred from homology"/>
<dbReference type="InterPro" id="IPR024317">
    <property type="entry name" value="Dynein_heavy_chain_D4_dom"/>
</dbReference>
<dbReference type="InterPro" id="IPR041658">
    <property type="entry name" value="AAA_lid_11"/>
</dbReference>
<evidence type="ECO:0000313" key="24">
    <source>
        <dbReference type="Proteomes" id="UP001152799"/>
    </source>
</evidence>
<dbReference type="FunFam" id="3.40.50.300:FF:001810">
    <property type="entry name" value="Cytoplasmic dynein 2 heavy chain 1"/>
    <property type="match status" value="1"/>
</dbReference>
<dbReference type="Gene3D" id="1.20.920.30">
    <property type="match status" value="1"/>
</dbReference>
<dbReference type="InterPro" id="IPR041589">
    <property type="entry name" value="DNAH3_AAA_lid_1"/>
</dbReference>
<organism evidence="23 24">
    <name type="scientific">Ceutorhynchus assimilis</name>
    <name type="common">cabbage seed weevil</name>
    <dbReference type="NCBI Taxonomy" id="467358"/>
    <lineage>
        <taxon>Eukaryota</taxon>
        <taxon>Metazoa</taxon>
        <taxon>Ecdysozoa</taxon>
        <taxon>Arthropoda</taxon>
        <taxon>Hexapoda</taxon>
        <taxon>Insecta</taxon>
        <taxon>Pterygota</taxon>
        <taxon>Neoptera</taxon>
        <taxon>Endopterygota</taxon>
        <taxon>Coleoptera</taxon>
        <taxon>Polyphaga</taxon>
        <taxon>Cucujiformia</taxon>
        <taxon>Curculionidae</taxon>
        <taxon>Ceutorhynchinae</taxon>
        <taxon>Ceutorhynchus</taxon>
    </lineage>
</organism>
<dbReference type="Pfam" id="PF03028">
    <property type="entry name" value="Dynein_heavy"/>
    <property type="match status" value="1"/>
</dbReference>
<dbReference type="Pfam" id="PF17852">
    <property type="entry name" value="Dynein_AAA_lid"/>
    <property type="match status" value="1"/>
</dbReference>
<dbReference type="GO" id="GO:0045505">
    <property type="term" value="F:dynein intermediate chain binding"/>
    <property type="evidence" value="ECO:0007669"/>
    <property type="project" value="InterPro"/>
</dbReference>
<dbReference type="InterPro" id="IPR035706">
    <property type="entry name" value="AAA_9"/>
</dbReference>
<evidence type="ECO:0000256" key="9">
    <source>
        <dbReference type="ARBA" id="ARBA00023054"/>
    </source>
</evidence>
<comment type="subcellular location">
    <subcellularLocation>
        <location evidence="1">Cytoplasm</location>
        <location evidence="1">Cytoskeleton</location>
        <location evidence="1">Cilium axoneme</location>
    </subcellularLocation>
</comment>
<evidence type="ECO:0000256" key="14">
    <source>
        <dbReference type="SAM" id="Coils"/>
    </source>
</evidence>
<dbReference type="GO" id="GO:0005930">
    <property type="term" value="C:axoneme"/>
    <property type="evidence" value="ECO:0007669"/>
    <property type="project" value="UniProtKB-SubCell"/>
</dbReference>
<dbReference type="Gene3D" id="1.10.472.130">
    <property type="match status" value="1"/>
</dbReference>
<evidence type="ECO:0000256" key="5">
    <source>
        <dbReference type="ARBA" id="ARBA00022737"/>
    </source>
</evidence>
<dbReference type="GO" id="GO:0051959">
    <property type="term" value="F:dynein light intermediate chain binding"/>
    <property type="evidence" value="ECO:0007669"/>
    <property type="project" value="InterPro"/>
</dbReference>
<evidence type="ECO:0000259" key="18">
    <source>
        <dbReference type="Pfam" id="PF12781"/>
    </source>
</evidence>
<evidence type="ECO:0000259" key="22">
    <source>
        <dbReference type="Pfam" id="PF18199"/>
    </source>
</evidence>
<evidence type="ECO:0000256" key="4">
    <source>
        <dbReference type="ARBA" id="ARBA00022701"/>
    </source>
</evidence>
<sequence length="2171" mass="246883">MLFDKYIPICLENVRTRFKKITPIAEISHISMLCHLLECILTLQNTPFDCPKDWYELYFAFCCVWAFGSAMFQEQATDYRVEFTKWWVNEFKTVKFPSQGTVFDYYIDDETKQFVPWTDKLGRFELDPDAPLQAVLVHTAESIRVRYFIDILMEKRRPVMLVGNAGCGKTVLVTEKLTALSENYAITNIPFNFYTTSEMLQKILEKPLEKKAGRNYGPPGNKTLIYFIDDMNMPEVDAYGTVQPHTLIRQHLDYHHWYDRGRLSLKDIHNCQYVSCMNPTAGSFTINPRLQRHFYVFAICFPGTDALTTIYHAILSQHLTNSEYKFPSIVCKLAENIVAASVVLHHKVAQIFLPTAIKFHYIFNLRDISNVFQGLLFSTNDCLNQPSDLVRLWLHECQRVYGDKLTEEKDIDAFSKLQMDVFKKNFEEIDESLVFEKPNVYCHFAGGIGEPKYMPINNWSTLNKLLNEAMSSYNDLVSAMNLVLFEDAMMHVCRINRILESPRGSSLLVGVGGSGKQSLARLAAFISSLEVSQIQLKKGYGVSDLKSELSSLYLKSGLKNVGIMFLMTDAQVPNEQFLVLINDMLASGEVPDMFPDDEVENIIAGVRNEVKGAGMLDTRENCWKFFIDRVRKQLKLVLCFSPVGTTLRVRSRKFPAIINCTQINWFHEWPQEALVSVSLRFLQEVEVLPDNLRETAARFMAYAHSSVNTTSKIYLQNERRYNYTTPKSYLEQINLYSKLLRLQTKGLSLKVERLENGLDKLRTTSKQVEELKKKLAVQEIELKEKNDAADTLIEIVGVETEKVSIEKKLADEEEERVAMIAEEVSKKQKDCEEDLLKAEPALLAAQEALNTLNKANLTELKSFGSPPGVVTNVTAAVMVLLAPAGKIPKDRSWKAAKIVMAKVDAFLDALINYDKENIHPEIMKAIEPYLKDAEFEPEFVRSKSAAAAGLCAWVINIIKFYEVYCDVEPKRKALAAANAELAAAQEKLNAIKRKVASLESQLAKLTADFEKATREKLLCQQEADATNATIALANRLVGGLASENVRWAETVNTFMENGKMMPGDVLLTTAFISYVGCFTKQYRLDLLHKLWFPYIKTLEPKVPLTEELDPLSLLTDDTIVAKWNNEGLPSDRMSTENATILINSDRWPLMIDPQLQGIKWIKEKYGEDLKVIRLGQKGYLDVIEKSISQGSTVLVENIEETVDPVLDTLLGRNLIKKGKAIKIGDKEIEYNSSFRLILHTKLANPHYKPEMQAQATLINFTVTRDGLEDQLLAEVVKAERPDLEELKADLTKQQNDFKIMLKSLEDDLLSRLSSAGGNLLGDTTLVENLETTKRTAADIELKVAEAKITSVEIDQAREYYRPAAARASLLYFILNELNTINPIYQFSLKAFNVVFQKAIAKAEPAETVAARVNNLIECISFSVFQYTTRGLFESDKLIFASQMTFQILLMSQEIFTADLDFLLRFPLKPHVTSPVEFLSNTCWGGICSLATRDEFRNLDRDIENSPKRWKKLVECECPEREKFPQEWKSKTALQRLCMMRALRPDRMLYAMIAFIEEKLGTKYVGNKTVEFAKSYEETSPTTPIFFILSPGVNPLKDVEELGAKLGFTLEKQNFHNVSLGQGQETVAEKAMEIAAKSGHWVVLQNIHLVKKWLPALEKHLEKHAEGSHPDYRVFMSAEPASTPSGHIIPQGILESSIKITNEPPTGMQANLHKALSNFNQETLEQCGKEAEFKVILFSLCYFHAVVAERRKFGPQGWNKMYPFNVGDLTISVFVLFNYLEANTKVPWEDLRYLFGEIMYGGHITDDWDRRLCITYLEEILQPDLVDGELMLAPGFAAPPNTDYQGYHNYIDEILPQESPYLYGLHPNAEIGFLTTTADKLFRTVFEMQPRDAGTSGGATVTREEKVKQMVDEMLEKLPEDFNMLEIMGKVEERTPYVIVAFQECERMNLLTGKMKQTLKELELGLKGELTITSDMEDLENAVFLDQVPPIWAQRAYPSLLGLTSWFVDLLLRIRELETWSTDFVLPASVWLGGFFNPQSLLTAIMQSTARRNELPLDKMCLQCDVTKKQKEEFTSAPRDGAYVHGLHMEGARWDVQAGIIMDSKLKELYPPMPVINIKAITQDKQDLRNMYECPVYKTKTRGPTFVWTFNLKTKDKPAKWTLAGVALLLQT</sequence>
<name>A0A9N9MN50_9CUCU</name>
<dbReference type="GO" id="GO:0031514">
    <property type="term" value="C:motile cilium"/>
    <property type="evidence" value="ECO:0007669"/>
    <property type="project" value="UniProtKB-ARBA"/>
</dbReference>
<reference evidence="23" key="1">
    <citation type="submission" date="2022-01" db="EMBL/GenBank/DDBJ databases">
        <authorList>
            <person name="King R."/>
        </authorList>
    </citation>
    <scope>NUCLEOTIDE SEQUENCE</scope>
</reference>
<evidence type="ECO:0000259" key="20">
    <source>
        <dbReference type="Pfam" id="PF17857"/>
    </source>
</evidence>
<dbReference type="Gene3D" id="1.10.8.720">
    <property type="entry name" value="Region D6 of dynein motor"/>
    <property type="match status" value="1"/>
</dbReference>
<dbReference type="FunFam" id="1.20.1270.280:FF:000003">
    <property type="entry name" value="Dynein axonemal heavy chain 17"/>
    <property type="match status" value="1"/>
</dbReference>
<dbReference type="InterPro" id="IPR004273">
    <property type="entry name" value="Dynein_heavy_D6_P-loop"/>
</dbReference>
<dbReference type="Pfam" id="PF18199">
    <property type="entry name" value="Dynein_C"/>
    <property type="match status" value="1"/>
</dbReference>
<feature type="domain" description="Dynein heavy chain C-terminal" evidence="22">
    <location>
        <begin position="1875"/>
        <end position="2169"/>
    </location>
</feature>
<dbReference type="FunFam" id="1.20.920.30:FF:000003">
    <property type="entry name" value="Dynein axonemal heavy chain 17"/>
    <property type="match status" value="1"/>
</dbReference>
<accession>A0A9N9MN50</accession>
<dbReference type="FunFam" id="3.10.490.20:FF:000002">
    <property type="entry name" value="Dynein axonemal heavy chain 17"/>
    <property type="match status" value="1"/>
</dbReference>
<dbReference type="InterPro" id="IPR026983">
    <property type="entry name" value="DHC"/>
</dbReference>
<dbReference type="Gene3D" id="1.10.8.1220">
    <property type="match status" value="1"/>
</dbReference>
<dbReference type="Gene3D" id="3.10.490.20">
    <property type="match status" value="1"/>
</dbReference>
<feature type="domain" description="Dynein heavy chain coiled coil stalk" evidence="16">
    <location>
        <begin position="752"/>
        <end position="1095"/>
    </location>
</feature>
<feature type="domain" description="Dynein heavy chain ATP-binding dynein motor region" evidence="18">
    <location>
        <begin position="1122"/>
        <end position="1339"/>
    </location>
</feature>
<evidence type="ECO:0000259" key="15">
    <source>
        <dbReference type="Pfam" id="PF03028"/>
    </source>
</evidence>
<dbReference type="PANTHER" id="PTHR45703">
    <property type="entry name" value="DYNEIN HEAVY CHAIN"/>
    <property type="match status" value="1"/>
</dbReference>
<feature type="coiled-coil region" evidence="14">
    <location>
        <begin position="751"/>
        <end position="830"/>
    </location>
</feature>
<evidence type="ECO:0000259" key="17">
    <source>
        <dbReference type="Pfam" id="PF12780"/>
    </source>
</evidence>
<dbReference type="GO" id="GO:0007018">
    <property type="term" value="P:microtubule-based movement"/>
    <property type="evidence" value="ECO:0007669"/>
    <property type="project" value="InterPro"/>
</dbReference>
<keyword evidence="24" id="KW-1185">Reference proteome</keyword>
<dbReference type="Pfam" id="PF12780">
    <property type="entry name" value="AAA_8"/>
    <property type="match status" value="1"/>
</dbReference>
<feature type="domain" description="Dynein heavy chain region D6 P-loop" evidence="15">
    <location>
        <begin position="1580"/>
        <end position="1700"/>
    </location>
</feature>
<dbReference type="InterPro" id="IPR043160">
    <property type="entry name" value="Dynein_C_barrel"/>
</dbReference>
<protein>
    <submittedName>
        <fullName evidence="23">Uncharacterized protein</fullName>
    </submittedName>
</protein>
<evidence type="ECO:0000256" key="3">
    <source>
        <dbReference type="ARBA" id="ARBA00022490"/>
    </source>
</evidence>
<feature type="domain" description="Dynein heavy chain 3 AAA+ lid" evidence="20">
    <location>
        <begin position="338"/>
        <end position="435"/>
    </location>
</feature>
<keyword evidence="9 14" id="KW-0175">Coiled coil</keyword>
<dbReference type="GO" id="GO:0005524">
    <property type="term" value="F:ATP binding"/>
    <property type="evidence" value="ECO:0007669"/>
    <property type="project" value="UniProtKB-KW"/>
</dbReference>
<dbReference type="InterPro" id="IPR024743">
    <property type="entry name" value="Dynein_HC_stalk"/>
</dbReference>
<keyword evidence="7" id="KW-0067">ATP-binding</keyword>
<keyword evidence="5" id="KW-0677">Repeat</keyword>
<dbReference type="GO" id="GO:0030286">
    <property type="term" value="C:dynein complex"/>
    <property type="evidence" value="ECO:0007669"/>
    <property type="project" value="UniProtKB-KW"/>
</dbReference>
<dbReference type="GO" id="GO:0008569">
    <property type="term" value="F:minus-end-directed microtubule motor activity"/>
    <property type="evidence" value="ECO:0007669"/>
    <property type="project" value="InterPro"/>
</dbReference>
<keyword evidence="6" id="KW-0547">Nucleotide-binding</keyword>
<evidence type="ECO:0000259" key="21">
    <source>
        <dbReference type="Pfam" id="PF18198"/>
    </source>
</evidence>
<dbReference type="OrthoDB" id="447173at2759"/>
<feature type="coiled-coil region" evidence="14">
    <location>
        <begin position="1273"/>
        <end position="1307"/>
    </location>
</feature>
<dbReference type="EMBL" id="OU892290">
    <property type="protein sequence ID" value="CAG9763657.1"/>
    <property type="molecule type" value="Genomic_DNA"/>
</dbReference>
<keyword evidence="10" id="KW-0969">Cilium</keyword>
<keyword evidence="11" id="KW-0505">Motor protein</keyword>
<evidence type="ECO:0000256" key="12">
    <source>
        <dbReference type="ARBA" id="ARBA00023212"/>
    </source>
</evidence>
<evidence type="ECO:0000259" key="16">
    <source>
        <dbReference type="Pfam" id="PF12777"/>
    </source>
</evidence>
<dbReference type="InterPro" id="IPR041228">
    <property type="entry name" value="Dynein_C"/>
</dbReference>
<evidence type="ECO:0000256" key="13">
    <source>
        <dbReference type="ARBA" id="ARBA00023273"/>
    </source>
</evidence>
<keyword evidence="3" id="KW-0963">Cytoplasm</keyword>
<evidence type="ECO:0000256" key="2">
    <source>
        <dbReference type="ARBA" id="ARBA00008887"/>
    </source>
</evidence>
<keyword evidence="13" id="KW-0966">Cell projection</keyword>
<dbReference type="InterPro" id="IPR042219">
    <property type="entry name" value="AAA_lid_11_sf"/>
</dbReference>
<evidence type="ECO:0000256" key="7">
    <source>
        <dbReference type="ARBA" id="ARBA00022840"/>
    </source>
</evidence>
<feature type="domain" description="Dynein heavy chain AAA lid" evidence="21">
    <location>
        <begin position="1732"/>
        <end position="1868"/>
    </location>
</feature>
<evidence type="ECO:0000256" key="10">
    <source>
        <dbReference type="ARBA" id="ARBA00023069"/>
    </source>
</evidence>
<dbReference type="FunFam" id="1.10.8.720:FF:000002">
    <property type="entry name" value="Dynein heavy chain 9, axonemal"/>
    <property type="match status" value="1"/>
</dbReference>
<gene>
    <name evidence="23" type="ORF">CEUTPL_LOCUS4315</name>
</gene>
<feature type="domain" description="Dynein heavy chain AAA 5 extension" evidence="19">
    <location>
        <begin position="2"/>
        <end position="119"/>
    </location>
</feature>
<dbReference type="Gene3D" id="6.10.140.1060">
    <property type="match status" value="1"/>
</dbReference>
<dbReference type="FunFam" id="1.10.8.1220:FF:000001">
    <property type="entry name" value="Dynein axonemal heavy chain 5"/>
    <property type="match status" value="1"/>
</dbReference>
<dbReference type="InterPro" id="IPR041466">
    <property type="entry name" value="Dynein_AAA5_ext"/>
</dbReference>
<dbReference type="Pfam" id="PF12777">
    <property type="entry name" value="MT"/>
    <property type="match status" value="1"/>
</dbReference>
<evidence type="ECO:0000256" key="11">
    <source>
        <dbReference type="ARBA" id="ARBA00023175"/>
    </source>
</evidence>
<evidence type="ECO:0000256" key="8">
    <source>
        <dbReference type="ARBA" id="ARBA00023017"/>
    </source>
</evidence>
<dbReference type="GO" id="GO:0005874">
    <property type="term" value="C:microtubule"/>
    <property type="evidence" value="ECO:0007669"/>
    <property type="project" value="UniProtKB-KW"/>
</dbReference>